<keyword evidence="2" id="KW-0677">Repeat</keyword>
<dbReference type="PANTHER" id="PTHR45982">
    <property type="entry name" value="REGULATOR OF CHROMOSOME CONDENSATION"/>
    <property type="match status" value="1"/>
</dbReference>
<dbReference type="InterPro" id="IPR009091">
    <property type="entry name" value="RCC1/BLIP-II"/>
</dbReference>
<dbReference type="SUPFAM" id="SSF50985">
    <property type="entry name" value="RCC1/BLIP-II"/>
    <property type="match status" value="2"/>
</dbReference>
<evidence type="ECO:0000256" key="5">
    <source>
        <dbReference type="SAM" id="MobiDB-lite"/>
    </source>
</evidence>
<evidence type="ECO:0000256" key="4">
    <source>
        <dbReference type="SAM" id="Coils"/>
    </source>
</evidence>
<feature type="region of interest" description="Disordered" evidence="5">
    <location>
        <begin position="797"/>
        <end position="836"/>
    </location>
</feature>
<evidence type="ECO:0000256" key="1">
    <source>
        <dbReference type="ARBA" id="ARBA00022658"/>
    </source>
</evidence>
<proteinExistence type="predicted"/>
<protein>
    <recommendedName>
        <fullName evidence="6">RCC1-like domain-containing protein</fullName>
    </recommendedName>
</protein>
<dbReference type="Proteomes" id="UP001295684">
    <property type="component" value="Unassembled WGS sequence"/>
</dbReference>
<keyword evidence="8" id="KW-1185">Reference proteome</keyword>
<organism evidence="7 8">
    <name type="scientific">Euplotes crassus</name>
    <dbReference type="NCBI Taxonomy" id="5936"/>
    <lineage>
        <taxon>Eukaryota</taxon>
        <taxon>Sar</taxon>
        <taxon>Alveolata</taxon>
        <taxon>Ciliophora</taxon>
        <taxon>Intramacronucleata</taxon>
        <taxon>Spirotrichea</taxon>
        <taxon>Hypotrichia</taxon>
        <taxon>Euplotida</taxon>
        <taxon>Euplotidae</taxon>
        <taxon>Moneuplotes</taxon>
    </lineage>
</organism>
<feature type="repeat" description="RCC1" evidence="3">
    <location>
        <begin position="122"/>
        <end position="190"/>
    </location>
</feature>
<reference evidence="7" key="1">
    <citation type="submission" date="2023-07" db="EMBL/GenBank/DDBJ databases">
        <authorList>
            <consortium name="AG Swart"/>
            <person name="Singh M."/>
            <person name="Singh A."/>
            <person name="Seah K."/>
            <person name="Emmerich C."/>
        </authorList>
    </citation>
    <scope>NUCLEOTIDE SEQUENCE</scope>
    <source>
        <strain evidence="7">DP1</strain>
    </source>
</reference>
<dbReference type="InterPro" id="IPR058923">
    <property type="entry name" value="RCC1-like_dom"/>
</dbReference>
<feature type="compositionally biased region" description="Polar residues" evidence="5">
    <location>
        <begin position="428"/>
        <end position="438"/>
    </location>
</feature>
<feature type="repeat" description="RCC1" evidence="3">
    <location>
        <begin position="191"/>
        <end position="238"/>
    </location>
</feature>
<evidence type="ECO:0000259" key="6">
    <source>
        <dbReference type="Pfam" id="PF25390"/>
    </source>
</evidence>
<feature type="repeat" description="RCC1" evidence="3">
    <location>
        <begin position="13"/>
        <end position="68"/>
    </location>
</feature>
<accession>A0AAD1XJS6</accession>
<keyword evidence="1" id="KW-0344">Guanine-nucleotide releasing factor</keyword>
<dbReference type="InterPro" id="IPR051553">
    <property type="entry name" value="Ran_GTPase-activating"/>
</dbReference>
<feature type="coiled-coil region" evidence="4">
    <location>
        <begin position="605"/>
        <end position="681"/>
    </location>
</feature>
<dbReference type="InterPro" id="IPR000408">
    <property type="entry name" value="Reg_chr_condens"/>
</dbReference>
<keyword evidence="4" id="KW-0175">Coiled coil</keyword>
<evidence type="ECO:0000256" key="3">
    <source>
        <dbReference type="PROSITE-ProRule" id="PRU00235"/>
    </source>
</evidence>
<dbReference type="PANTHER" id="PTHR45982:SF1">
    <property type="entry name" value="REGULATOR OF CHROMOSOME CONDENSATION"/>
    <property type="match status" value="1"/>
</dbReference>
<dbReference type="PRINTS" id="PR00633">
    <property type="entry name" value="RCCNDNSATION"/>
</dbReference>
<dbReference type="AlphaFoldDB" id="A0AAD1XJS6"/>
<evidence type="ECO:0000313" key="7">
    <source>
        <dbReference type="EMBL" id="CAI2374010.1"/>
    </source>
</evidence>
<evidence type="ECO:0000256" key="2">
    <source>
        <dbReference type="ARBA" id="ARBA00022737"/>
    </source>
</evidence>
<dbReference type="EMBL" id="CAMPGE010015383">
    <property type="protein sequence ID" value="CAI2374010.1"/>
    <property type="molecule type" value="Genomic_DNA"/>
</dbReference>
<dbReference type="PROSITE" id="PS50012">
    <property type="entry name" value="RCC1_3"/>
    <property type="match status" value="4"/>
</dbReference>
<feature type="region of interest" description="Disordered" evidence="5">
    <location>
        <begin position="420"/>
        <end position="441"/>
    </location>
</feature>
<feature type="compositionally biased region" description="Polar residues" evidence="5">
    <location>
        <begin position="809"/>
        <end position="822"/>
    </location>
</feature>
<name>A0AAD1XJS6_EUPCR</name>
<feature type="repeat" description="RCC1" evidence="3">
    <location>
        <begin position="68"/>
        <end position="121"/>
    </location>
</feature>
<evidence type="ECO:0000313" key="8">
    <source>
        <dbReference type="Proteomes" id="UP001295684"/>
    </source>
</evidence>
<dbReference type="Gene3D" id="2.130.10.30">
    <property type="entry name" value="Regulator of chromosome condensation 1/beta-lactamase-inhibitor protein II"/>
    <property type="match status" value="2"/>
</dbReference>
<feature type="compositionally biased region" description="Basic and acidic residues" evidence="5">
    <location>
        <begin position="823"/>
        <end position="836"/>
    </location>
</feature>
<gene>
    <name evidence="7" type="ORF">ECRASSUSDP1_LOCUS15359</name>
</gene>
<dbReference type="Pfam" id="PF25390">
    <property type="entry name" value="WD40_RLD"/>
    <property type="match status" value="1"/>
</dbReference>
<dbReference type="PROSITE" id="PS00626">
    <property type="entry name" value="RCC1_2"/>
    <property type="match status" value="3"/>
</dbReference>
<sequence>MDETNYGNEEKYTEVLISGNNHCGQLGVELTHDKSQNCRIKVPRIVTFDVEILQISCGRDHTAFITPQGIYSMGSNHFGKLGIGNPDIEYLSTPHLIKSIQRSDCVQVACGWEHTAAVMKTGEFYIWGSAKYGAIGTENKENAWSPVKFKFRAINSSENHESDYSCFKDTSLKIKSVSCGARFTCAIDKSDKLLVWGCNDYGQLGVGDTLQRPLPELAISNISAVACGINHTLVLSKKGHVYSAGSNSKGELGLCDPSVNFTTTFKKVSKLKDVVKIKAGLHSMAVDINGRCYLWGTPISRDKIEPPTKLHKLFHNKRKDLAPILSMDSGIETSCVINTKGELYYWSNTQNVLSEQSPEIYQMEVDDKQTKFNKIACGHNFMLALGKTLYRKDYDNISMSTNIEKKVSFDLSSLRPKSTTARRKSILKGSNNSNSNILSDEENDPSISIALQKPIQNIQRSSSSQLFSKPNTSRNKFTKLSLQLQGSSNPKTCKNSHKSPLRLSKAAVTDQILSNIKEMLYTPKLPNYTSKSPSQLSLNLPLQIPQETPQKAILKHEIDILKAENSRLLSRNLTQLQESKTAIESQKSWYDTTFEQRYNQKVLENQDFKVKIEHLETENKNLKAQIDILKDKFRLSFRKNKMMDHQLSDNRTQIKDLRDECRYKDNRIKEMERLLQETKQQIFEGDLVVRSMKQEREVNDKRIMEVMSKLEYLQYKVNQQDFSKRGKIQEVQEANFQNLNTYCNHATFDNCKGSNEEISIQVSNHYFNKRNSNSQTELEQYESVEILPKNLSSSLKRATSTKSLDDSKFSNINSNHPNGSNKNADESIKNGKIPREKIKFKINDTHISRQPLSPLDINSVSQNPPVSQNLKDCQKSIKRDKKWEKGIQPYNGLVEYPDHTMNSFAEQLEDTPIPFPNINNDENMFKRRARGDIKTSFGMNPSIASKLSILKKMVTRIEGEPDSTT</sequence>
<feature type="domain" description="RCC1-like" evidence="6">
    <location>
        <begin position="15"/>
        <end position="297"/>
    </location>
</feature>
<comment type="caution">
    <text evidence="7">The sequence shown here is derived from an EMBL/GenBank/DDBJ whole genome shotgun (WGS) entry which is preliminary data.</text>
</comment>